<feature type="compositionally biased region" description="Polar residues" evidence="1">
    <location>
        <begin position="279"/>
        <end position="289"/>
    </location>
</feature>
<feature type="compositionally biased region" description="Polar residues" evidence="1">
    <location>
        <begin position="143"/>
        <end position="161"/>
    </location>
</feature>
<reference evidence="2 3" key="1">
    <citation type="submission" date="2017-07" db="EMBL/GenBank/DDBJ databases">
        <title>An improved, manually edited Actinidia chinensis var. chinensis (kiwifruit) genome highlights the challenges associated with draft genomes and gene prediction in plants.</title>
        <authorList>
            <person name="Pilkington S."/>
            <person name="Crowhurst R."/>
            <person name="Hilario E."/>
            <person name="Nardozza S."/>
            <person name="Fraser L."/>
            <person name="Peng Y."/>
            <person name="Gunaseelan K."/>
            <person name="Simpson R."/>
            <person name="Tahir J."/>
            <person name="Deroles S."/>
            <person name="Templeton K."/>
            <person name="Luo Z."/>
            <person name="Davy M."/>
            <person name="Cheng C."/>
            <person name="Mcneilage M."/>
            <person name="Scaglione D."/>
            <person name="Liu Y."/>
            <person name="Zhang Q."/>
            <person name="Datson P."/>
            <person name="De Silva N."/>
            <person name="Gardiner S."/>
            <person name="Bassett H."/>
            <person name="Chagne D."/>
            <person name="Mccallum J."/>
            <person name="Dzierzon H."/>
            <person name="Deng C."/>
            <person name="Wang Y.-Y."/>
            <person name="Barron N."/>
            <person name="Manako K."/>
            <person name="Bowen J."/>
            <person name="Foster T."/>
            <person name="Erridge Z."/>
            <person name="Tiffin H."/>
            <person name="Waite C."/>
            <person name="Davies K."/>
            <person name="Grierson E."/>
            <person name="Laing W."/>
            <person name="Kirk R."/>
            <person name="Chen X."/>
            <person name="Wood M."/>
            <person name="Montefiori M."/>
            <person name="Brummell D."/>
            <person name="Schwinn K."/>
            <person name="Catanach A."/>
            <person name="Fullerton C."/>
            <person name="Li D."/>
            <person name="Meiyalaghan S."/>
            <person name="Nieuwenhuizen N."/>
            <person name="Read N."/>
            <person name="Prakash R."/>
            <person name="Hunter D."/>
            <person name="Zhang H."/>
            <person name="Mckenzie M."/>
            <person name="Knabel M."/>
            <person name="Harris A."/>
            <person name="Allan A."/>
            <person name="Chen A."/>
            <person name="Janssen B."/>
            <person name="Plunkett B."/>
            <person name="Dwamena C."/>
            <person name="Voogd C."/>
            <person name="Leif D."/>
            <person name="Lafferty D."/>
            <person name="Souleyre E."/>
            <person name="Varkonyi-Gasic E."/>
            <person name="Gambi F."/>
            <person name="Hanley J."/>
            <person name="Yao J.-L."/>
            <person name="Cheung J."/>
            <person name="David K."/>
            <person name="Warren B."/>
            <person name="Marsh K."/>
            <person name="Snowden K."/>
            <person name="Lin-Wang K."/>
            <person name="Brian L."/>
            <person name="Martinez-Sanchez M."/>
            <person name="Wang M."/>
            <person name="Ileperuma N."/>
            <person name="Macnee N."/>
            <person name="Campin R."/>
            <person name="Mcatee P."/>
            <person name="Drummond R."/>
            <person name="Espley R."/>
            <person name="Ireland H."/>
            <person name="Wu R."/>
            <person name="Atkinson R."/>
            <person name="Karunairetnam S."/>
            <person name="Bulley S."/>
            <person name="Chunkath S."/>
            <person name="Hanley Z."/>
            <person name="Storey R."/>
            <person name="Thrimawithana A."/>
            <person name="Thomson S."/>
            <person name="David C."/>
            <person name="Testolin R."/>
        </authorList>
    </citation>
    <scope>NUCLEOTIDE SEQUENCE [LARGE SCALE GENOMIC DNA]</scope>
    <source>
        <strain evidence="3">cv. Red5</strain>
        <tissue evidence="2">Young leaf</tissue>
    </source>
</reference>
<dbReference type="Gramene" id="PSS08381">
    <property type="protein sequence ID" value="PSS08381"/>
    <property type="gene ID" value="CEY00_Acc18731"/>
</dbReference>
<feature type="region of interest" description="Disordered" evidence="1">
    <location>
        <begin position="260"/>
        <end position="289"/>
    </location>
</feature>
<sequence>MRILSQASSSSGYERKWSTFAHIHTKVRNQLNYAKLEKLVFAQYNMRLKLKFLANEDRESEFKPIDLSNVFEEDEGISEWLDDPGDILLDELGDNGQPTKPNTFLATWANHYSDNEACGIGQSQSSMPLPPRRSTVGYGGAGSSTARHSTSNQNAPLTLSSDDGDDDDDDGNNDGDGGNDDTRHDGDSGIHFTEEQGFTHATQDKDHGFRRLRQYDRGERRRLHSRDEQQNLDNLQAIDSIMRGVDMINSGLSDMSMSDYYSQGSSSGRHSYGHGSLSTRQSYGQGSGYHSLNRGSGYHSYDQGSSSRYQSYGYEPSSYGYGSAYDSQASSSHSYGLGHGYGQIGGRLGAPPTERHGCSMEEFQRYKANYEAWYCNYMSWGDYCRYIQNTYHVFLSAYLDPGSVYVSIRHSTTGWM</sequence>
<reference evidence="3" key="2">
    <citation type="journal article" date="2018" name="BMC Genomics">
        <title>A manually annotated Actinidia chinensis var. chinensis (kiwifruit) genome highlights the challenges associated with draft genomes and gene prediction in plants.</title>
        <authorList>
            <person name="Pilkington S.M."/>
            <person name="Crowhurst R."/>
            <person name="Hilario E."/>
            <person name="Nardozza S."/>
            <person name="Fraser L."/>
            <person name="Peng Y."/>
            <person name="Gunaseelan K."/>
            <person name="Simpson R."/>
            <person name="Tahir J."/>
            <person name="Deroles S.C."/>
            <person name="Templeton K."/>
            <person name="Luo Z."/>
            <person name="Davy M."/>
            <person name="Cheng C."/>
            <person name="McNeilage M."/>
            <person name="Scaglione D."/>
            <person name="Liu Y."/>
            <person name="Zhang Q."/>
            <person name="Datson P."/>
            <person name="De Silva N."/>
            <person name="Gardiner S.E."/>
            <person name="Bassett H."/>
            <person name="Chagne D."/>
            <person name="McCallum J."/>
            <person name="Dzierzon H."/>
            <person name="Deng C."/>
            <person name="Wang Y.Y."/>
            <person name="Barron L."/>
            <person name="Manako K."/>
            <person name="Bowen J."/>
            <person name="Foster T.M."/>
            <person name="Erridge Z.A."/>
            <person name="Tiffin H."/>
            <person name="Waite C.N."/>
            <person name="Davies K.M."/>
            <person name="Grierson E.P."/>
            <person name="Laing W.A."/>
            <person name="Kirk R."/>
            <person name="Chen X."/>
            <person name="Wood M."/>
            <person name="Montefiori M."/>
            <person name="Brummell D.A."/>
            <person name="Schwinn K.E."/>
            <person name="Catanach A."/>
            <person name="Fullerton C."/>
            <person name="Li D."/>
            <person name="Meiyalaghan S."/>
            <person name="Nieuwenhuizen N."/>
            <person name="Read N."/>
            <person name="Prakash R."/>
            <person name="Hunter D."/>
            <person name="Zhang H."/>
            <person name="McKenzie M."/>
            <person name="Knabel M."/>
            <person name="Harris A."/>
            <person name="Allan A.C."/>
            <person name="Gleave A."/>
            <person name="Chen A."/>
            <person name="Janssen B.J."/>
            <person name="Plunkett B."/>
            <person name="Ampomah-Dwamena C."/>
            <person name="Voogd C."/>
            <person name="Leif D."/>
            <person name="Lafferty D."/>
            <person name="Souleyre E.J.F."/>
            <person name="Varkonyi-Gasic E."/>
            <person name="Gambi F."/>
            <person name="Hanley J."/>
            <person name="Yao J.L."/>
            <person name="Cheung J."/>
            <person name="David K.M."/>
            <person name="Warren B."/>
            <person name="Marsh K."/>
            <person name="Snowden K.C."/>
            <person name="Lin-Wang K."/>
            <person name="Brian L."/>
            <person name="Martinez-Sanchez M."/>
            <person name="Wang M."/>
            <person name="Ileperuma N."/>
            <person name="Macnee N."/>
            <person name="Campin R."/>
            <person name="McAtee P."/>
            <person name="Drummond R.S.M."/>
            <person name="Espley R.V."/>
            <person name="Ireland H.S."/>
            <person name="Wu R."/>
            <person name="Atkinson R.G."/>
            <person name="Karunairetnam S."/>
            <person name="Bulley S."/>
            <person name="Chunkath S."/>
            <person name="Hanley Z."/>
            <person name="Storey R."/>
            <person name="Thrimawithana A.H."/>
            <person name="Thomson S."/>
            <person name="David C."/>
            <person name="Testolin R."/>
            <person name="Huang H."/>
            <person name="Hellens R.P."/>
            <person name="Schaffer R.J."/>
        </authorList>
    </citation>
    <scope>NUCLEOTIDE SEQUENCE [LARGE SCALE GENOMIC DNA]</scope>
    <source>
        <strain evidence="3">cv. Red5</strain>
    </source>
</reference>
<dbReference type="InParanoid" id="A0A2R6QID7"/>
<name>A0A2R6QID7_ACTCC</name>
<feature type="region of interest" description="Disordered" evidence="1">
    <location>
        <begin position="119"/>
        <end position="209"/>
    </location>
</feature>
<evidence type="ECO:0000256" key="1">
    <source>
        <dbReference type="SAM" id="MobiDB-lite"/>
    </source>
</evidence>
<dbReference type="AlphaFoldDB" id="A0A2R6QID7"/>
<feature type="compositionally biased region" description="Low complexity" evidence="1">
    <location>
        <begin position="260"/>
        <end position="278"/>
    </location>
</feature>
<keyword evidence="3" id="KW-1185">Reference proteome</keyword>
<dbReference type="OrthoDB" id="851935at2759"/>
<dbReference type="EMBL" id="NKQK01000016">
    <property type="protein sequence ID" value="PSS08381.1"/>
    <property type="molecule type" value="Genomic_DNA"/>
</dbReference>
<gene>
    <name evidence="2" type="ORF">CEY00_Acc18731</name>
</gene>
<evidence type="ECO:0000313" key="3">
    <source>
        <dbReference type="Proteomes" id="UP000241394"/>
    </source>
</evidence>
<feature type="compositionally biased region" description="Acidic residues" evidence="1">
    <location>
        <begin position="162"/>
        <end position="179"/>
    </location>
</feature>
<dbReference type="InterPro" id="IPR012337">
    <property type="entry name" value="RNaseH-like_sf"/>
</dbReference>
<organism evidence="2 3">
    <name type="scientific">Actinidia chinensis var. chinensis</name>
    <name type="common">Chinese soft-hair kiwi</name>
    <dbReference type="NCBI Taxonomy" id="1590841"/>
    <lineage>
        <taxon>Eukaryota</taxon>
        <taxon>Viridiplantae</taxon>
        <taxon>Streptophyta</taxon>
        <taxon>Embryophyta</taxon>
        <taxon>Tracheophyta</taxon>
        <taxon>Spermatophyta</taxon>
        <taxon>Magnoliopsida</taxon>
        <taxon>eudicotyledons</taxon>
        <taxon>Gunneridae</taxon>
        <taxon>Pentapetalae</taxon>
        <taxon>asterids</taxon>
        <taxon>Ericales</taxon>
        <taxon>Actinidiaceae</taxon>
        <taxon>Actinidia</taxon>
    </lineage>
</organism>
<comment type="caution">
    <text evidence="2">The sequence shown here is derived from an EMBL/GenBank/DDBJ whole genome shotgun (WGS) entry which is preliminary data.</text>
</comment>
<dbReference type="SUPFAM" id="SSF53098">
    <property type="entry name" value="Ribonuclease H-like"/>
    <property type="match status" value="1"/>
</dbReference>
<protein>
    <submittedName>
        <fullName evidence="2">Ribonuclease H-like domain protein</fullName>
    </submittedName>
</protein>
<dbReference type="OMA" id="ATWANHY"/>
<feature type="compositionally biased region" description="Basic and acidic residues" evidence="1">
    <location>
        <begin position="180"/>
        <end position="194"/>
    </location>
</feature>
<accession>A0A2R6QID7</accession>
<evidence type="ECO:0000313" key="2">
    <source>
        <dbReference type="EMBL" id="PSS08381.1"/>
    </source>
</evidence>
<proteinExistence type="predicted"/>
<dbReference type="Proteomes" id="UP000241394">
    <property type="component" value="Chromosome LG16"/>
</dbReference>